<dbReference type="InterPro" id="IPR010055">
    <property type="entry name" value="T2SS_protein-GspJ"/>
</dbReference>
<evidence type="ECO:0000313" key="13">
    <source>
        <dbReference type="Proteomes" id="UP000273022"/>
    </source>
</evidence>
<evidence type="ECO:0000256" key="1">
    <source>
        <dbReference type="ARBA" id="ARBA00004377"/>
    </source>
</evidence>
<dbReference type="Gene3D" id="3.10.610.10">
    <property type="entry name" value="GSPII I/J protein-like"/>
    <property type="match status" value="1"/>
</dbReference>
<organism evidence="12 13">
    <name type="scientific">Parashewanella spongiae</name>
    <dbReference type="NCBI Taxonomy" id="342950"/>
    <lineage>
        <taxon>Bacteria</taxon>
        <taxon>Pseudomonadati</taxon>
        <taxon>Pseudomonadota</taxon>
        <taxon>Gammaproteobacteria</taxon>
        <taxon>Alteromonadales</taxon>
        <taxon>Shewanellaceae</taxon>
        <taxon>Parashewanella</taxon>
    </lineage>
</organism>
<dbReference type="SUPFAM" id="SSF54523">
    <property type="entry name" value="Pili subunits"/>
    <property type="match status" value="1"/>
</dbReference>
<dbReference type="Pfam" id="PF07963">
    <property type="entry name" value="N_methyl"/>
    <property type="match status" value="1"/>
</dbReference>
<feature type="compositionally biased region" description="Gly residues" evidence="10">
    <location>
        <begin position="232"/>
        <end position="246"/>
    </location>
</feature>
<protein>
    <recommendedName>
        <fullName evidence="3">Type II secretion system protein J</fullName>
    </recommendedName>
</protein>
<dbReference type="InterPro" id="IPR012902">
    <property type="entry name" value="N_methyl_site"/>
</dbReference>
<dbReference type="Gene3D" id="2.10.70.20">
    <property type="entry name" value="gspk-gspi-gspj complex like domains"/>
    <property type="match status" value="1"/>
</dbReference>
<dbReference type="PANTHER" id="PTHR39583">
    <property type="entry name" value="TYPE II SECRETION SYSTEM PROTEIN J-RELATED"/>
    <property type="match status" value="1"/>
</dbReference>
<comment type="subcellular location">
    <subcellularLocation>
        <location evidence="1">Cell inner membrane</location>
        <topology evidence="1">Single-pass membrane protein</topology>
    </subcellularLocation>
</comment>
<evidence type="ECO:0000256" key="7">
    <source>
        <dbReference type="ARBA" id="ARBA00022692"/>
    </source>
</evidence>
<dbReference type="OrthoDB" id="9794345at2"/>
<keyword evidence="13" id="KW-1185">Reference proteome</keyword>
<feature type="compositionally biased region" description="Low complexity" evidence="10">
    <location>
        <begin position="210"/>
        <end position="231"/>
    </location>
</feature>
<dbReference type="AlphaFoldDB" id="A0A3A6UIC9"/>
<feature type="transmembrane region" description="Helical" evidence="11">
    <location>
        <begin position="12"/>
        <end position="39"/>
    </location>
</feature>
<dbReference type="Pfam" id="PF11612">
    <property type="entry name" value="T2SSJ"/>
    <property type="match status" value="1"/>
</dbReference>
<keyword evidence="5" id="KW-0488">Methylation</keyword>
<evidence type="ECO:0000256" key="5">
    <source>
        <dbReference type="ARBA" id="ARBA00022481"/>
    </source>
</evidence>
<dbReference type="InterPro" id="IPR051621">
    <property type="entry name" value="T2SS_protein_J"/>
</dbReference>
<gene>
    <name evidence="12" type="primary">gspJ</name>
    <name evidence="12" type="ORF">D5R81_03475</name>
</gene>
<evidence type="ECO:0000256" key="2">
    <source>
        <dbReference type="ARBA" id="ARBA00011084"/>
    </source>
</evidence>
<evidence type="ECO:0000256" key="9">
    <source>
        <dbReference type="ARBA" id="ARBA00023136"/>
    </source>
</evidence>
<evidence type="ECO:0000256" key="10">
    <source>
        <dbReference type="SAM" id="MobiDB-lite"/>
    </source>
</evidence>
<dbReference type="NCBIfam" id="TIGR01711">
    <property type="entry name" value="gspJ"/>
    <property type="match status" value="1"/>
</dbReference>
<feature type="region of interest" description="Disordered" evidence="10">
    <location>
        <begin position="210"/>
        <end position="246"/>
    </location>
</feature>
<keyword evidence="8 11" id="KW-1133">Transmembrane helix</keyword>
<dbReference type="NCBIfam" id="TIGR02532">
    <property type="entry name" value="IV_pilin_GFxxxE"/>
    <property type="match status" value="1"/>
</dbReference>
<dbReference type="GO" id="GO:0015628">
    <property type="term" value="P:protein secretion by the type II secretion system"/>
    <property type="evidence" value="ECO:0007669"/>
    <property type="project" value="InterPro"/>
</dbReference>
<dbReference type="EMBL" id="QYYH01000014">
    <property type="protein sequence ID" value="RJY18825.1"/>
    <property type="molecule type" value="Genomic_DNA"/>
</dbReference>
<dbReference type="GO" id="GO:0005886">
    <property type="term" value="C:plasma membrane"/>
    <property type="evidence" value="ECO:0007669"/>
    <property type="project" value="UniProtKB-SubCell"/>
</dbReference>
<keyword evidence="7 11" id="KW-0812">Transmembrane</keyword>
<accession>A0A3A6UIC9</accession>
<proteinExistence type="inferred from homology"/>
<evidence type="ECO:0000256" key="6">
    <source>
        <dbReference type="ARBA" id="ARBA00022519"/>
    </source>
</evidence>
<keyword evidence="4" id="KW-1003">Cell membrane</keyword>
<evidence type="ECO:0000256" key="4">
    <source>
        <dbReference type="ARBA" id="ARBA00022475"/>
    </source>
</evidence>
<dbReference type="PROSITE" id="PS00409">
    <property type="entry name" value="PROKAR_NTER_METHYL"/>
    <property type="match status" value="1"/>
</dbReference>
<sequence length="246" mass="26720">MCLKRNSAQSGFTLLEMLVAIAIFAMLGIAANSVLSVVLTNDETTKNFAARLKSLQQGFGVIERDMGQIVARTPRFLEGGRGKTVIQVGDIIPDIDGKALVFYRIGWLNPDGMLPRGSIQSVAYVLVEDRFERWYYPYPEPEIGAEPLKTIIMNNVLDADYAFFDGKSWQKTLNATKLPKAIAVEIDIEGIGKIQRKFILPKGALVDNKANNSNQNGTGNNPGNKNNNSKKGGNGNNTAAGGGNNN</sequence>
<dbReference type="InterPro" id="IPR045584">
    <property type="entry name" value="Pilin-like"/>
</dbReference>
<reference evidence="12 13" key="1">
    <citation type="submission" date="2018-09" db="EMBL/GenBank/DDBJ databases">
        <title>Phylogeny of the Shewanellaceae, and recommendation for two new genera, Pseudoshewanella and Parashewanella.</title>
        <authorList>
            <person name="Wang G."/>
        </authorList>
    </citation>
    <scope>NUCLEOTIDE SEQUENCE [LARGE SCALE GENOMIC DNA]</scope>
    <source>
        <strain evidence="12 13">KCTC 22492</strain>
    </source>
</reference>
<evidence type="ECO:0000313" key="12">
    <source>
        <dbReference type="EMBL" id="RJY18825.1"/>
    </source>
</evidence>
<evidence type="ECO:0000256" key="3">
    <source>
        <dbReference type="ARBA" id="ARBA00021539"/>
    </source>
</evidence>
<comment type="caution">
    <text evidence="12">The sequence shown here is derived from an EMBL/GenBank/DDBJ whole genome shotgun (WGS) entry which is preliminary data.</text>
</comment>
<dbReference type="GO" id="GO:0015627">
    <property type="term" value="C:type II protein secretion system complex"/>
    <property type="evidence" value="ECO:0007669"/>
    <property type="project" value="InterPro"/>
</dbReference>
<comment type="similarity">
    <text evidence="2">Belongs to the GSP J family.</text>
</comment>
<evidence type="ECO:0000256" key="8">
    <source>
        <dbReference type="ARBA" id="ARBA00022989"/>
    </source>
</evidence>
<dbReference type="Proteomes" id="UP000273022">
    <property type="component" value="Unassembled WGS sequence"/>
</dbReference>
<dbReference type="PANTHER" id="PTHR39583:SF2">
    <property type="entry name" value="TYPE II SECRETION SYSTEM PROTEIN J"/>
    <property type="match status" value="1"/>
</dbReference>
<keyword evidence="9 11" id="KW-0472">Membrane</keyword>
<keyword evidence="6" id="KW-0997">Cell inner membrane</keyword>
<evidence type="ECO:0000256" key="11">
    <source>
        <dbReference type="SAM" id="Phobius"/>
    </source>
</evidence>
<dbReference type="RefSeq" id="WP_121852265.1">
    <property type="nucleotide sequence ID" value="NZ_CP037952.1"/>
</dbReference>
<name>A0A3A6UIC9_9GAMM</name>